<geneLocation type="plasmid" evidence="2">
    <name>pmppla107</name>
</geneLocation>
<evidence type="ECO:0000313" key="1">
    <source>
        <dbReference type="EMBL" id="AXH60306.1"/>
    </source>
</evidence>
<organism evidence="1 2">
    <name type="scientific">Pseudomonas amygdali pv. lachrymans str. M301315</name>
    <dbReference type="NCBI Taxonomy" id="629260"/>
    <lineage>
        <taxon>Bacteria</taxon>
        <taxon>Pseudomonadati</taxon>
        <taxon>Pseudomonadota</taxon>
        <taxon>Gammaproteobacteria</taxon>
        <taxon>Pseudomonadales</taxon>
        <taxon>Pseudomonadaceae</taxon>
        <taxon>Pseudomonas</taxon>
        <taxon>Pseudomonas amygdali</taxon>
    </lineage>
</organism>
<reference evidence="1 2" key="1">
    <citation type="journal article" date="2011" name="PLoS Pathog.">
        <title>Dynamic evolution of pathogenicity revealed by sequencing and comparative genomics of 19 Pseudomonas syringae isolates.</title>
        <authorList>
            <person name="Baltrus D.A."/>
            <person name="Nishimura M.T."/>
            <person name="Romanchuk A."/>
            <person name="Chang J.H."/>
            <person name="Mukhtar M.S."/>
            <person name="Cherkis K."/>
            <person name="Roach J."/>
            <person name="Grant S.R."/>
            <person name="Jones C.D."/>
            <person name="Dangl J.L."/>
        </authorList>
    </citation>
    <scope>NUCLEOTIDE SEQUENCE [LARGE SCALE GENOMIC DNA]</scope>
    <source>
        <strain evidence="1 2">M301315</strain>
    </source>
</reference>
<gene>
    <name evidence="1" type="ORF">PLA107_034560</name>
</gene>
<keyword evidence="1" id="KW-0614">Plasmid</keyword>
<evidence type="ECO:0000313" key="2">
    <source>
        <dbReference type="Proteomes" id="UP000006426"/>
    </source>
</evidence>
<accession>A0AAD0VAG9</accession>
<sequence length="61" mass="6390">MVLFATLELAGDAKRTSVIVAQLQLIILSFRRWLASQDPRYPGSVGSLVITSGQGGSASGV</sequence>
<proteinExistence type="predicted"/>
<protein>
    <submittedName>
        <fullName evidence="1">Uncharacterized protein</fullName>
    </submittedName>
</protein>
<name>A0AAD0VAG9_PSEAV</name>
<dbReference type="EMBL" id="CP031226">
    <property type="protein sequence ID" value="AXH60306.1"/>
    <property type="molecule type" value="Genomic_DNA"/>
</dbReference>
<dbReference type="AlphaFoldDB" id="A0AAD0VAG9"/>
<dbReference type="Proteomes" id="UP000006426">
    <property type="component" value="Plasmid pmppla107"/>
</dbReference>